<gene>
    <name evidence="2" type="ORF">JoomaDRAFT_2136</name>
</gene>
<dbReference type="eggNOG" id="COG0457">
    <property type="taxonomic scope" value="Bacteria"/>
</dbReference>
<reference evidence="2 3" key="1">
    <citation type="submission" date="2012-02" db="EMBL/GenBank/DDBJ databases">
        <title>Improved High-Quality Draft genome of Joostella marina DSM 19592.</title>
        <authorList>
            <consortium name="US DOE Joint Genome Institute (JGI-PGF)"/>
            <person name="Lucas S."/>
            <person name="Copeland A."/>
            <person name="Lapidus A."/>
            <person name="Bruce D."/>
            <person name="Goodwin L."/>
            <person name="Pitluck S."/>
            <person name="Peters L."/>
            <person name="Chertkov O."/>
            <person name="Ovchinnikova G."/>
            <person name="Kyrpides N."/>
            <person name="Mavromatis K."/>
            <person name="Detter J.C."/>
            <person name="Han C."/>
            <person name="Land M."/>
            <person name="Hauser L."/>
            <person name="Markowitz V."/>
            <person name="Cheng J.-F."/>
            <person name="Hugenholtz P."/>
            <person name="Woyke T."/>
            <person name="Wu D."/>
            <person name="Tindall B."/>
            <person name="Brambilla E."/>
            <person name="Klenk H.-P."/>
            <person name="Eisen J.A."/>
        </authorList>
    </citation>
    <scope>NUCLEOTIDE SEQUENCE [LARGE SCALE GENOMIC DNA]</scope>
    <source>
        <strain evidence="2 3">DSM 19592</strain>
    </source>
</reference>
<dbReference type="Pfam" id="PF11138">
    <property type="entry name" value="DUF2911"/>
    <property type="match status" value="1"/>
</dbReference>
<dbReference type="AlphaFoldDB" id="I3C686"/>
<keyword evidence="1" id="KW-0732">Signal</keyword>
<evidence type="ECO:0000256" key="1">
    <source>
        <dbReference type="SAM" id="SignalP"/>
    </source>
</evidence>
<organism evidence="2 3">
    <name type="scientific">Galbibacter orientalis DSM 19592</name>
    <dbReference type="NCBI Taxonomy" id="926559"/>
    <lineage>
        <taxon>Bacteria</taxon>
        <taxon>Pseudomonadati</taxon>
        <taxon>Bacteroidota</taxon>
        <taxon>Flavobacteriia</taxon>
        <taxon>Flavobacteriales</taxon>
        <taxon>Flavobacteriaceae</taxon>
        <taxon>Galbibacter</taxon>
    </lineage>
</organism>
<protein>
    <recommendedName>
        <fullName evidence="4">DUF2911 domain-containing protein</fullName>
    </recommendedName>
</protein>
<evidence type="ECO:0008006" key="4">
    <source>
        <dbReference type="Google" id="ProtNLM"/>
    </source>
</evidence>
<dbReference type="EMBL" id="JH651379">
    <property type="protein sequence ID" value="EIJ39129.1"/>
    <property type="molecule type" value="Genomic_DNA"/>
</dbReference>
<dbReference type="STRING" id="926559.JoomaDRAFT_2136"/>
<accession>I3C686</accession>
<dbReference type="HOGENOM" id="CLU_107963_0_0_10"/>
<dbReference type="RefSeq" id="WP_008612497.1">
    <property type="nucleotide sequence ID" value="NZ_JH651379.1"/>
</dbReference>
<name>I3C686_9FLAO</name>
<feature type="chain" id="PRO_5003669266" description="DUF2911 domain-containing protein" evidence="1">
    <location>
        <begin position="23"/>
        <end position="181"/>
    </location>
</feature>
<keyword evidence="3" id="KW-1185">Reference proteome</keyword>
<dbReference type="Proteomes" id="UP000004690">
    <property type="component" value="Unassembled WGS sequence"/>
</dbReference>
<evidence type="ECO:0000313" key="2">
    <source>
        <dbReference type="EMBL" id="EIJ39129.1"/>
    </source>
</evidence>
<evidence type="ECO:0000313" key="3">
    <source>
        <dbReference type="Proteomes" id="UP000004690"/>
    </source>
</evidence>
<proteinExistence type="predicted"/>
<dbReference type="InterPro" id="IPR021314">
    <property type="entry name" value="DUF2911"/>
</dbReference>
<dbReference type="OrthoDB" id="187854at2"/>
<feature type="signal peptide" evidence="1">
    <location>
        <begin position="1"/>
        <end position="22"/>
    </location>
</feature>
<sequence length="181" mass="20017">MKRTIVAMIFIALLSFTTQVEAQKFSGLDKSPADIAYFRPEKNAAPLIKVIYGRPQLKGRVVGIDLAAYGDVWRTGANEATEIKFFNDVTLGGKPIKAGTYSLFSIPGKDQWTIILSTDTDVWGAYSYNEANDVARINVPASSEKESLEVFSIMFAPMENGAKMIMGWDKVRVEVPITVQK</sequence>